<dbReference type="PANTHER" id="PTHR31374:SF118">
    <property type="entry name" value="OS01G0924966 PROTEIN"/>
    <property type="match status" value="1"/>
</dbReference>
<evidence type="ECO:0000313" key="4">
    <source>
        <dbReference type="Proteomes" id="UP001187192"/>
    </source>
</evidence>
<feature type="region of interest" description="Disordered" evidence="2">
    <location>
        <begin position="27"/>
        <end position="47"/>
    </location>
</feature>
<dbReference type="Proteomes" id="UP001187192">
    <property type="component" value="Unassembled WGS sequence"/>
</dbReference>
<keyword evidence="4" id="KW-1185">Reference proteome</keyword>
<dbReference type="GO" id="GO:0009733">
    <property type="term" value="P:response to auxin"/>
    <property type="evidence" value="ECO:0007669"/>
    <property type="project" value="InterPro"/>
</dbReference>
<gene>
    <name evidence="3" type="ORF">TIFTF001_018480</name>
</gene>
<protein>
    <recommendedName>
        <fullName evidence="5">Small auxin up regulated protein</fullName>
    </recommendedName>
</protein>
<organism evidence="3 4">
    <name type="scientific">Ficus carica</name>
    <name type="common">Common fig</name>
    <dbReference type="NCBI Taxonomy" id="3494"/>
    <lineage>
        <taxon>Eukaryota</taxon>
        <taxon>Viridiplantae</taxon>
        <taxon>Streptophyta</taxon>
        <taxon>Embryophyta</taxon>
        <taxon>Tracheophyta</taxon>
        <taxon>Spermatophyta</taxon>
        <taxon>Magnoliopsida</taxon>
        <taxon>eudicotyledons</taxon>
        <taxon>Gunneridae</taxon>
        <taxon>Pentapetalae</taxon>
        <taxon>rosids</taxon>
        <taxon>fabids</taxon>
        <taxon>Rosales</taxon>
        <taxon>Moraceae</taxon>
        <taxon>Ficeae</taxon>
        <taxon>Ficus</taxon>
    </lineage>
</organism>
<comment type="caution">
    <text evidence="3">The sequence shown here is derived from an EMBL/GenBank/DDBJ whole genome shotgun (WGS) entry which is preliminary data.</text>
</comment>
<proteinExistence type="inferred from homology"/>
<comment type="similarity">
    <text evidence="1">Belongs to the ARG7 family.</text>
</comment>
<dbReference type="AlphaFoldDB" id="A0AA88ABG6"/>
<evidence type="ECO:0008006" key="5">
    <source>
        <dbReference type="Google" id="ProtNLM"/>
    </source>
</evidence>
<evidence type="ECO:0000313" key="3">
    <source>
        <dbReference type="EMBL" id="GMN49310.1"/>
    </source>
</evidence>
<sequence>METMMKEKTAKKGNLINKTWQRCKSIGRGLRSTSPGPSIRRGMTTKSKSWPRMISVATEEEKRENKKGRVAPEGCFSVYVGPQRQRFVVKTEYVNHPLFKMLLEEAESEFGYDTQGPLMLPCNVDIFYRVLMEMDDDSGADNVRPGYCGFPKRHGSYHLLSPSRMVAINQF</sequence>
<accession>A0AA88ABG6</accession>
<dbReference type="EMBL" id="BTGU01000030">
    <property type="protein sequence ID" value="GMN49310.1"/>
    <property type="molecule type" value="Genomic_DNA"/>
</dbReference>
<dbReference type="InterPro" id="IPR003676">
    <property type="entry name" value="SAUR_fam"/>
</dbReference>
<reference evidence="3" key="1">
    <citation type="submission" date="2023-07" db="EMBL/GenBank/DDBJ databases">
        <title>draft genome sequence of fig (Ficus carica).</title>
        <authorList>
            <person name="Takahashi T."/>
            <person name="Nishimura K."/>
        </authorList>
    </citation>
    <scope>NUCLEOTIDE SEQUENCE</scope>
</reference>
<name>A0AA88ABG6_FICCA</name>
<evidence type="ECO:0000256" key="1">
    <source>
        <dbReference type="ARBA" id="ARBA00006974"/>
    </source>
</evidence>
<dbReference type="Pfam" id="PF02519">
    <property type="entry name" value="Auxin_inducible"/>
    <property type="match status" value="1"/>
</dbReference>
<dbReference type="PANTHER" id="PTHR31374">
    <property type="entry name" value="AUXIN-INDUCED PROTEIN-LIKE-RELATED"/>
    <property type="match status" value="1"/>
</dbReference>
<evidence type="ECO:0000256" key="2">
    <source>
        <dbReference type="SAM" id="MobiDB-lite"/>
    </source>
</evidence>